<protein>
    <submittedName>
        <fullName evidence="2">PD40 domain-containing protein</fullName>
    </submittedName>
</protein>
<accession>A0A9D7SV60</accession>
<dbReference type="Pfam" id="PF07676">
    <property type="entry name" value="PD40"/>
    <property type="match status" value="3"/>
</dbReference>
<dbReference type="PANTHER" id="PTHR36842">
    <property type="entry name" value="PROTEIN TOLB HOMOLOG"/>
    <property type="match status" value="1"/>
</dbReference>
<gene>
    <name evidence="2" type="ORF">IPP15_10490</name>
</gene>
<sequence>MIKKATTKLSALESKSNLWQTDTKITFTPLPDDINTPNQESMGRWTLDGRELIFTRLLGDQEDLFIAKFDSNQKIRIADLPFNTNNDEGAQAISPDGKYLIFTSCERKDGLGNCDLYVSVKKKDSWTTPINMGPNFNTVSWESQACFGQDGMTIYWSSSRPGGFGGRDIWMVRQLSDGKWSKAINAGQTINTPNNEESPFIHFDGRTMYFMRDGNEGLGGYDLYISHKGLDGKWKSPENMKAPINSGADEGALSLNPDGKTAIITRMTDNQLNDLFEFQLPDEFLSPPVQALGSAYDR</sequence>
<evidence type="ECO:0000313" key="3">
    <source>
        <dbReference type="Proteomes" id="UP000808337"/>
    </source>
</evidence>
<comment type="similarity">
    <text evidence="1">Belongs to the TolB family.</text>
</comment>
<dbReference type="AlphaFoldDB" id="A0A9D7SV60"/>
<evidence type="ECO:0000256" key="1">
    <source>
        <dbReference type="ARBA" id="ARBA00009820"/>
    </source>
</evidence>
<dbReference type="PANTHER" id="PTHR36842:SF1">
    <property type="entry name" value="PROTEIN TOLB"/>
    <property type="match status" value="1"/>
</dbReference>
<dbReference type="InterPro" id="IPR011659">
    <property type="entry name" value="WD40"/>
</dbReference>
<comment type="caution">
    <text evidence="2">The sequence shown here is derived from an EMBL/GenBank/DDBJ whole genome shotgun (WGS) entry which is preliminary data.</text>
</comment>
<evidence type="ECO:0000313" key="2">
    <source>
        <dbReference type="EMBL" id="MBK9982831.1"/>
    </source>
</evidence>
<proteinExistence type="inferred from homology"/>
<dbReference type="EMBL" id="JADKGY010000008">
    <property type="protein sequence ID" value="MBK9982831.1"/>
    <property type="molecule type" value="Genomic_DNA"/>
</dbReference>
<dbReference type="Gene3D" id="2.120.10.30">
    <property type="entry name" value="TolB, C-terminal domain"/>
    <property type="match status" value="1"/>
</dbReference>
<dbReference type="SUPFAM" id="SSF82171">
    <property type="entry name" value="DPP6 N-terminal domain-like"/>
    <property type="match status" value="1"/>
</dbReference>
<name>A0A9D7SV60_9BACT</name>
<reference evidence="2 3" key="1">
    <citation type="submission" date="2020-10" db="EMBL/GenBank/DDBJ databases">
        <title>Connecting structure to function with the recovery of over 1000 high-quality activated sludge metagenome-assembled genomes encoding full-length rRNA genes using long-read sequencing.</title>
        <authorList>
            <person name="Singleton C.M."/>
            <person name="Petriglieri F."/>
            <person name="Kristensen J.M."/>
            <person name="Kirkegaard R.H."/>
            <person name="Michaelsen T.Y."/>
            <person name="Andersen M.H."/>
            <person name="Karst S.M."/>
            <person name="Dueholm M.S."/>
            <person name="Nielsen P.H."/>
            <person name="Albertsen M."/>
        </authorList>
    </citation>
    <scope>NUCLEOTIDE SEQUENCE [LARGE SCALE GENOMIC DNA]</scope>
    <source>
        <strain evidence="2">Ribe_18-Q3-R11-54_MAXAC.273</strain>
    </source>
</reference>
<dbReference type="Proteomes" id="UP000808337">
    <property type="component" value="Unassembled WGS sequence"/>
</dbReference>
<organism evidence="2 3">
    <name type="scientific">Candidatus Opimibacter skivensis</name>
    <dbReference type="NCBI Taxonomy" id="2982028"/>
    <lineage>
        <taxon>Bacteria</taxon>
        <taxon>Pseudomonadati</taxon>
        <taxon>Bacteroidota</taxon>
        <taxon>Saprospiria</taxon>
        <taxon>Saprospirales</taxon>
        <taxon>Saprospiraceae</taxon>
        <taxon>Candidatus Opimibacter</taxon>
    </lineage>
</organism>
<dbReference type="InterPro" id="IPR011042">
    <property type="entry name" value="6-blade_b-propeller_TolB-like"/>
</dbReference>